<protein>
    <submittedName>
        <fullName evidence="1">Uncharacterized protein</fullName>
    </submittedName>
</protein>
<organism evidence="1 2">
    <name type="scientific">Tribonema minus</name>
    <dbReference type="NCBI Taxonomy" id="303371"/>
    <lineage>
        <taxon>Eukaryota</taxon>
        <taxon>Sar</taxon>
        <taxon>Stramenopiles</taxon>
        <taxon>Ochrophyta</taxon>
        <taxon>PX clade</taxon>
        <taxon>Xanthophyceae</taxon>
        <taxon>Tribonematales</taxon>
        <taxon>Tribonemataceae</taxon>
        <taxon>Tribonema</taxon>
    </lineage>
</organism>
<accession>A0A835YVW0</accession>
<comment type="caution">
    <text evidence="1">The sequence shown here is derived from an EMBL/GenBank/DDBJ whole genome shotgun (WGS) entry which is preliminary data.</text>
</comment>
<evidence type="ECO:0000313" key="2">
    <source>
        <dbReference type="Proteomes" id="UP000664859"/>
    </source>
</evidence>
<name>A0A835YVW0_9STRA</name>
<dbReference type="GO" id="GO:0006656">
    <property type="term" value="P:phosphatidylcholine biosynthetic process"/>
    <property type="evidence" value="ECO:0007669"/>
    <property type="project" value="UniProtKB-UniPathway"/>
</dbReference>
<dbReference type="Gene3D" id="1.20.120.1630">
    <property type="match status" value="1"/>
</dbReference>
<dbReference type="AlphaFoldDB" id="A0A835YVW0"/>
<evidence type="ECO:0000313" key="1">
    <source>
        <dbReference type="EMBL" id="KAG5181904.1"/>
    </source>
</evidence>
<keyword evidence="2" id="KW-1185">Reference proteome</keyword>
<dbReference type="OrthoDB" id="422086at2759"/>
<dbReference type="EMBL" id="JAFCMP010000283">
    <property type="protein sequence ID" value="KAG5181904.1"/>
    <property type="molecule type" value="Genomic_DNA"/>
</dbReference>
<dbReference type="UniPathway" id="UPA00753"/>
<proteinExistence type="predicted"/>
<reference evidence="1" key="1">
    <citation type="submission" date="2021-02" db="EMBL/GenBank/DDBJ databases">
        <title>First Annotated Genome of the Yellow-green Alga Tribonema minus.</title>
        <authorList>
            <person name="Mahan K.M."/>
        </authorList>
    </citation>
    <scope>NUCLEOTIDE SEQUENCE</scope>
    <source>
        <strain evidence="1">UTEX B ZZ1240</strain>
    </source>
</reference>
<dbReference type="Proteomes" id="UP000664859">
    <property type="component" value="Unassembled WGS sequence"/>
</dbReference>
<gene>
    <name evidence="1" type="ORF">JKP88DRAFT_290713</name>
</gene>
<sequence>MASAWDHREMDPLDDIEPLPVAFADGSSQRLARYHFRQNEIIGGRGTERCQIGEDDVDFAGLECRQALLRAIHVRAGGDGFYHIFGQSPELALFERFDPEEFRNDPAALIHVMVEIKKLAFVIESGVQVNFQAAVGLIDFGLDPQQLRRSTIETMDGQTVISTGPYALVRHPMYLGVLAMAFGTPLRSAPGGVFFLSLHPPDPDAAHPREETMLSWRTRRLRGLCARGYEAIGEKVAVPGRFDRLSIALYLLIGWSGLLIWESVSLLPRRPYGGADGKLSVPEGYKSTEQGRSDLHLSARQSPARRHGRVYCEDCDIASPVPGDHRGLDGPRPNGGGTGMIIRFCRAVAGSDEVLAAYADHLRKTTFVEMAELPAISAHAGPQGERPENKLVVMSFWDDMAVGGPLAKGDFDDAVAKPSTQKSSNPST</sequence>